<evidence type="ECO:0000313" key="1">
    <source>
        <dbReference type="EMBL" id="MCC9016918.1"/>
    </source>
</evidence>
<keyword evidence="2" id="KW-1185">Reference proteome</keyword>
<comment type="caution">
    <text evidence="1">The sequence shown here is derived from an EMBL/GenBank/DDBJ whole genome shotgun (WGS) entry which is preliminary data.</text>
</comment>
<dbReference type="Proteomes" id="UP001430700">
    <property type="component" value="Unassembled WGS sequence"/>
</dbReference>
<reference evidence="1" key="1">
    <citation type="submission" date="2021-11" db="EMBL/GenBank/DDBJ databases">
        <title>Description of novel Flavobacterium species.</title>
        <authorList>
            <person name="Saticioglu I.B."/>
            <person name="Ay H."/>
            <person name="Altun S."/>
            <person name="Duman M."/>
        </authorList>
    </citation>
    <scope>NUCLEOTIDE SEQUENCE</scope>
    <source>
        <strain evidence="1">F-126</strain>
    </source>
</reference>
<sequence>MRPSSEIHVSDAGTSYRIKIQQIFDWFNSVRQNQLLSANVSIISNNITVATGAQWIIDNVNYATVSTTSFTILYAETGYTRNDILVANKDNQIIRVLGLETQGISPTPPTPVDTVLVTIINVTDSTIGNTPPIIGGDYEKVVNKATNFTTVNNTLYPTVEAVKTYADNLLVGVINLRGTWDASTNLFPTTGGSGTAGVVRKGDLWYVSVPGVLAGKSVNVGDSFFAFINTPGQTFSNWNVIESNIGYVPADDSNVLHKTGDEVFLGMKSWSNTNAAFSMLLGSNSRPQSSSAAMSLDTSGNGAAAIFTNSGPGPSIRAGNTSTSTTGDVMFLSNNSNSAAALRVINANGGIGSIFTTISGIGSMYVSSGSGNALVSNVLNGATGLVFVGQDNGFNTFTINKTGDTVLNSITITTAPTTSAATYDLLTRNISTGVVEKISSSSFALDSAVVKTTGSQTVSGVKSLTERLQFATDQGFTSGGSMPFVHRSGDHIAICSTTLAGTARLDTKSITTSSPKTFTFPDASGTFALTSNLPVILTGSATLDFPNTVAGTSQDLNITVPGAALGDVVSLGVPFACVEPNSHYTAFVSAPNTVTVRFGNFDTSVARNPASGDFKIKVIK</sequence>
<accession>A0ABS8LWI7</accession>
<organism evidence="1 2">
    <name type="scientific">Flavobacterium lipolyticum</name>
    <dbReference type="NCBI Taxonomy" id="2893754"/>
    <lineage>
        <taxon>Bacteria</taxon>
        <taxon>Pseudomonadati</taxon>
        <taxon>Bacteroidota</taxon>
        <taxon>Flavobacteriia</taxon>
        <taxon>Flavobacteriales</taxon>
        <taxon>Flavobacteriaceae</taxon>
        <taxon>Flavobacterium</taxon>
    </lineage>
</organism>
<gene>
    <name evidence="1" type="ORF">LNQ34_03935</name>
</gene>
<name>A0ABS8LWI7_9FLAO</name>
<dbReference type="RefSeq" id="WP_229998712.1">
    <property type="nucleotide sequence ID" value="NZ_JAJJMN010000001.1"/>
</dbReference>
<dbReference type="EMBL" id="JAJJMN010000001">
    <property type="protein sequence ID" value="MCC9016918.1"/>
    <property type="molecule type" value="Genomic_DNA"/>
</dbReference>
<proteinExistence type="predicted"/>
<protein>
    <recommendedName>
        <fullName evidence="3">DUF2793 domain-containing protein</fullName>
    </recommendedName>
</protein>
<evidence type="ECO:0008006" key="3">
    <source>
        <dbReference type="Google" id="ProtNLM"/>
    </source>
</evidence>
<evidence type="ECO:0000313" key="2">
    <source>
        <dbReference type="Proteomes" id="UP001430700"/>
    </source>
</evidence>